<protein>
    <submittedName>
        <fullName evidence="1">Hydrogenase maturation factor HoxT/HybE</fullName>
    </submittedName>
    <submittedName>
        <fullName evidence="2">Hydrogenase-2 operon protein hybE</fullName>
    </submittedName>
</protein>
<dbReference type="InterPro" id="IPR023994">
    <property type="entry name" value="NiFe-hyd_HybE"/>
</dbReference>
<dbReference type="GO" id="GO:0003677">
    <property type="term" value="F:DNA binding"/>
    <property type="evidence" value="ECO:0007669"/>
    <property type="project" value="UniProtKB-KW"/>
</dbReference>
<evidence type="ECO:0000313" key="3">
    <source>
        <dbReference type="Proteomes" id="UP000065734"/>
    </source>
</evidence>
<sequence>MSGSASAGMADGAAAVGERLVAIYRAIAAGPMLRLPICNDRLEVQAVDFRRYDDHAVGVIVTPWFMNVVLAAVANGPALPPARRGDARAVALPAARIEVIVGEVPGFGRLDAASLFSPMFGFDGPGATREAAAAAMAALFTAPHDDANAYAAPARDRRALLFGRGAALS</sequence>
<keyword evidence="3" id="KW-1185">Reference proteome</keyword>
<dbReference type="NCBIfam" id="TIGR03993">
    <property type="entry name" value="hydrog_HybE"/>
    <property type="match status" value="1"/>
</dbReference>
<organism evidence="2 3">
    <name type="scientific">Blastochloris viridis</name>
    <name type="common">Rhodopseudomonas viridis</name>
    <dbReference type="NCBI Taxonomy" id="1079"/>
    <lineage>
        <taxon>Bacteria</taxon>
        <taxon>Pseudomonadati</taxon>
        <taxon>Pseudomonadota</taxon>
        <taxon>Alphaproteobacteria</taxon>
        <taxon>Hyphomicrobiales</taxon>
        <taxon>Blastochloridaceae</taxon>
        <taxon>Blastochloris</taxon>
    </lineage>
</organism>
<dbReference type="EMBL" id="LN907867">
    <property type="protein sequence ID" value="CUU42965.1"/>
    <property type="molecule type" value="Genomic_DNA"/>
</dbReference>
<reference evidence="1" key="1">
    <citation type="journal article" date="2015" name="Genome Announc.">
        <title>Complete Genome Sequence of the Bacteriochlorophyll b-Producing Photosynthetic Bacterium Blastochloris viridis.</title>
        <authorList>
            <person name="Tsukatani Y."/>
            <person name="Hirose Y."/>
            <person name="Harada J."/>
            <person name="Misawa N."/>
            <person name="Mori K."/>
            <person name="Inoue K."/>
            <person name="Tamiaki H."/>
        </authorList>
    </citation>
    <scope>NUCLEOTIDE SEQUENCE [LARGE SCALE GENOMIC DNA]</scope>
    <source>
        <strain evidence="1">DSM 133</strain>
    </source>
</reference>
<reference evidence="2" key="2">
    <citation type="submission" date="2015-11" db="EMBL/GenBank/DDBJ databases">
        <authorList>
            <person name="Zhang Y."/>
            <person name="Guo Z."/>
        </authorList>
    </citation>
    <scope>NUCLEOTIDE SEQUENCE</scope>
    <source>
        <strain evidence="2">1</strain>
    </source>
</reference>
<dbReference type="KEGG" id="bvr:BVIR_2537"/>
<proteinExistence type="predicted"/>
<reference evidence="3" key="3">
    <citation type="journal article" date="2016" name="Genome Announc.">
        <title>Revised genome sequence of the purple photosynthetic bacterium Blastochloris viridis.</title>
        <authorList>
            <person name="Liu L.N."/>
            <person name="Faulkner M."/>
            <person name="Liu X."/>
            <person name="Huang F."/>
            <person name="Darby A.C."/>
            <person name="Hall N."/>
        </authorList>
    </citation>
    <scope>NUCLEOTIDE SEQUENCE [LARGE SCALE GENOMIC DNA]</scope>
    <source>
        <strain evidence="3">ATCC 19567 / DSM 133 / F</strain>
    </source>
</reference>
<dbReference type="STRING" id="1079.BVIR_2537"/>
<dbReference type="Gene3D" id="3.30.1460.40">
    <property type="entry name" value="[NiFe]-hydrogenase assembly chaperone, HybE"/>
    <property type="match status" value="1"/>
</dbReference>
<dbReference type="RefSeq" id="WP_060832975.1">
    <property type="nucleotide sequence ID" value="NZ_AP014854.2"/>
</dbReference>
<gene>
    <name evidence="2" type="primary">hybE</name>
    <name evidence="1" type="ORF">BV133_2170</name>
    <name evidence="2" type="ORF">BVIRIDIS_19810</name>
</gene>
<evidence type="ECO:0000313" key="1">
    <source>
        <dbReference type="EMBL" id="BAR99763.1"/>
    </source>
</evidence>
<accession>A0A0H5BPR8</accession>
<dbReference type="InterPro" id="IPR038530">
    <property type="entry name" value="NiFe-hyd_HybE_sf"/>
</dbReference>
<name>A0A0H5BPR8_BLAVI</name>
<dbReference type="EMBL" id="AP014854">
    <property type="protein sequence ID" value="BAR99763.1"/>
    <property type="molecule type" value="Genomic_DNA"/>
</dbReference>
<keyword evidence="1" id="KW-0371">Homeobox</keyword>
<dbReference type="Proteomes" id="UP000065734">
    <property type="component" value="Chromosome I"/>
</dbReference>
<evidence type="ECO:0000313" key="2">
    <source>
        <dbReference type="EMBL" id="CUU42965.1"/>
    </source>
</evidence>
<dbReference type="AlphaFoldDB" id="A0A0H5BPR8"/>
<dbReference type="Pfam" id="PF11939">
    <property type="entry name" value="NiFe-hyd_HybE"/>
    <property type="match status" value="1"/>
</dbReference>